<sequence length="264" mass="28595">MKSGDETCAAAFKMNLSCTENMIILGIVFFIAAALNFELCLSLCSHVEYEINGECCPMCAPGSHVYWHCTDDTNTTCVPCPASTYTDEPNGWHKCFPCSMCKAEFGLRIRKSCSRSSDVICEPLEGFYCIEQNKGSCRFAVKHSECHPGQYIKQAGTALSDTVCADCRAGTYSNGSFTVCRPHSDCASEHREEIKPGTISSDVECGKSVPVALVAEVVVGVIAGVSVGVVVALLTAVVIKIYKLKQMRQVYDGSQVFLSINTTE</sequence>
<keyword evidence="6" id="KW-0677">Repeat</keyword>
<dbReference type="Gene3D" id="2.10.50.10">
    <property type="entry name" value="Tumor Necrosis Factor Receptor, subunit A, domain 2"/>
    <property type="match status" value="3"/>
</dbReference>
<keyword evidence="16" id="KW-1185">Reference proteome</keyword>
<evidence type="ECO:0000256" key="10">
    <source>
        <dbReference type="ARBA" id="ARBA00023170"/>
    </source>
</evidence>
<proteinExistence type="predicted"/>
<feature type="repeat" description="TNFR-Cys" evidence="12">
    <location>
        <begin position="79"/>
        <end position="121"/>
    </location>
</feature>
<keyword evidence="8 13" id="KW-0472">Membrane</keyword>
<evidence type="ECO:0000256" key="9">
    <source>
        <dbReference type="ARBA" id="ARBA00023157"/>
    </source>
</evidence>
<evidence type="ECO:0000256" key="5">
    <source>
        <dbReference type="ARBA" id="ARBA00022729"/>
    </source>
</evidence>
<protein>
    <recommendedName>
        <fullName evidence="14">TNFR-Cys domain-containing protein</fullName>
    </recommendedName>
</protein>
<dbReference type="FunFam" id="2.10.50.10:FF:000009">
    <property type="entry name" value="Tumor necrosis factor receptor superfamily member 14"/>
    <property type="match status" value="1"/>
</dbReference>
<dbReference type="PANTHER" id="PTHR46838:SF1">
    <property type="entry name" value="TUMOR NECROSIS FACTOR RECEPTOR SUPERFAMILY MEMBER 14"/>
    <property type="match status" value="1"/>
</dbReference>
<evidence type="ECO:0000256" key="11">
    <source>
        <dbReference type="ARBA" id="ARBA00023180"/>
    </source>
</evidence>
<reference evidence="15" key="1">
    <citation type="submission" date="2023-08" db="EMBL/GenBank/DDBJ databases">
        <title>Chromosome-level Genome Assembly of mud carp (Cirrhinus molitorella).</title>
        <authorList>
            <person name="Liu H."/>
        </authorList>
    </citation>
    <scope>NUCLEOTIDE SEQUENCE</scope>
    <source>
        <strain evidence="15">Prfri</strain>
        <tissue evidence="15">Muscle</tissue>
    </source>
</reference>
<dbReference type="PANTHER" id="PTHR46838">
    <property type="entry name" value="TUMOR NECROSIS FACTOR RECEPTOR SUPERFAMILY MEMBER 14"/>
    <property type="match status" value="1"/>
</dbReference>
<dbReference type="CDD" id="cd13405">
    <property type="entry name" value="TNFRSF14_teleost"/>
    <property type="match status" value="1"/>
</dbReference>
<name>A0AA88Q5Z1_9TELE</name>
<organism evidence="15 16">
    <name type="scientific">Cirrhinus molitorella</name>
    <name type="common">mud carp</name>
    <dbReference type="NCBI Taxonomy" id="172907"/>
    <lineage>
        <taxon>Eukaryota</taxon>
        <taxon>Metazoa</taxon>
        <taxon>Chordata</taxon>
        <taxon>Craniata</taxon>
        <taxon>Vertebrata</taxon>
        <taxon>Euteleostomi</taxon>
        <taxon>Actinopterygii</taxon>
        <taxon>Neopterygii</taxon>
        <taxon>Teleostei</taxon>
        <taxon>Ostariophysi</taxon>
        <taxon>Cypriniformes</taxon>
        <taxon>Cyprinidae</taxon>
        <taxon>Labeoninae</taxon>
        <taxon>Labeonini</taxon>
        <taxon>Cirrhinus</taxon>
    </lineage>
</organism>
<dbReference type="FunFam" id="2.10.50.10:FF:000088">
    <property type="entry name" value="Si:ch211-261n11.7"/>
    <property type="match status" value="1"/>
</dbReference>
<dbReference type="GO" id="GO:2000406">
    <property type="term" value="P:positive regulation of T cell migration"/>
    <property type="evidence" value="ECO:0007669"/>
    <property type="project" value="TreeGrafter"/>
</dbReference>
<evidence type="ECO:0000313" key="15">
    <source>
        <dbReference type="EMBL" id="KAK2906453.1"/>
    </source>
</evidence>
<feature type="disulfide bond" evidence="12">
    <location>
        <begin position="80"/>
        <end position="95"/>
    </location>
</feature>
<dbReference type="GO" id="GO:0009897">
    <property type="term" value="C:external side of plasma membrane"/>
    <property type="evidence" value="ECO:0007669"/>
    <property type="project" value="TreeGrafter"/>
</dbReference>
<dbReference type="GO" id="GO:0046642">
    <property type="term" value="P:negative regulation of alpha-beta T cell proliferation"/>
    <property type="evidence" value="ECO:0007669"/>
    <property type="project" value="TreeGrafter"/>
</dbReference>
<feature type="domain" description="TNFR-Cys" evidence="14">
    <location>
        <begin position="79"/>
        <end position="121"/>
    </location>
</feature>
<dbReference type="FunFam" id="2.10.50.10:FF:000007">
    <property type="entry name" value="TNF receptor superfamily member 14"/>
    <property type="match status" value="1"/>
</dbReference>
<keyword evidence="5" id="KW-0732">Signal</keyword>
<evidence type="ECO:0000259" key="14">
    <source>
        <dbReference type="PROSITE" id="PS50050"/>
    </source>
</evidence>
<keyword evidence="2" id="KW-0597">Phosphoprotein</keyword>
<accession>A0AA88Q5Z1</accession>
<dbReference type="PROSITE" id="PS00652">
    <property type="entry name" value="TNFR_NGFR_1"/>
    <property type="match status" value="1"/>
</dbReference>
<dbReference type="PROSITE" id="PS50050">
    <property type="entry name" value="TNFR_NGFR_2"/>
    <property type="match status" value="1"/>
</dbReference>
<keyword evidence="7 13" id="KW-1133">Transmembrane helix</keyword>
<evidence type="ECO:0000313" key="16">
    <source>
        <dbReference type="Proteomes" id="UP001187343"/>
    </source>
</evidence>
<evidence type="ECO:0000256" key="2">
    <source>
        <dbReference type="ARBA" id="ARBA00022553"/>
    </source>
</evidence>
<dbReference type="SMART" id="SM00208">
    <property type="entry name" value="TNFR"/>
    <property type="match status" value="4"/>
</dbReference>
<dbReference type="SUPFAM" id="SSF57586">
    <property type="entry name" value="TNF receptor-like"/>
    <property type="match status" value="3"/>
</dbReference>
<keyword evidence="3" id="KW-0945">Host-virus interaction</keyword>
<comment type="caution">
    <text evidence="12">Lacks conserved residue(s) required for the propagation of feature annotation.</text>
</comment>
<feature type="transmembrane region" description="Helical" evidence="13">
    <location>
        <begin position="21"/>
        <end position="39"/>
    </location>
</feature>
<dbReference type="GO" id="GO:0050829">
    <property type="term" value="P:defense response to Gram-negative bacterium"/>
    <property type="evidence" value="ECO:0007669"/>
    <property type="project" value="TreeGrafter"/>
</dbReference>
<keyword evidence="4 13" id="KW-0812">Transmembrane</keyword>
<dbReference type="EMBL" id="JAUYZG010000005">
    <property type="protein sequence ID" value="KAK2906453.1"/>
    <property type="molecule type" value="Genomic_DNA"/>
</dbReference>
<dbReference type="Pfam" id="PF00020">
    <property type="entry name" value="TNFR_c6"/>
    <property type="match status" value="3"/>
</dbReference>
<keyword evidence="11" id="KW-0325">Glycoprotein</keyword>
<dbReference type="AlphaFoldDB" id="A0AA88Q5Z1"/>
<comment type="caution">
    <text evidence="15">The sequence shown here is derived from an EMBL/GenBank/DDBJ whole genome shotgun (WGS) entry which is preliminary data.</text>
</comment>
<dbReference type="InterPro" id="IPR001368">
    <property type="entry name" value="TNFR/NGFR_Cys_rich_reg"/>
</dbReference>
<evidence type="ECO:0000256" key="13">
    <source>
        <dbReference type="SAM" id="Phobius"/>
    </source>
</evidence>
<evidence type="ECO:0000256" key="7">
    <source>
        <dbReference type="ARBA" id="ARBA00022989"/>
    </source>
</evidence>
<gene>
    <name evidence="15" type="ORF">Q8A67_005438</name>
</gene>
<keyword evidence="9 12" id="KW-1015">Disulfide bond</keyword>
<evidence type="ECO:0000256" key="8">
    <source>
        <dbReference type="ARBA" id="ARBA00023136"/>
    </source>
</evidence>
<dbReference type="Proteomes" id="UP001187343">
    <property type="component" value="Unassembled WGS sequence"/>
</dbReference>
<evidence type="ECO:0000256" key="1">
    <source>
        <dbReference type="ARBA" id="ARBA00004479"/>
    </source>
</evidence>
<dbReference type="GO" id="GO:0002720">
    <property type="term" value="P:positive regulation of cytokine production involved in immune response"/>
    <property type="evidence" value="ECO:0007669"/>
    <property type="project" value="TreeGrafter"/>
</dbReference>
<dbReference type="GO" id="GO:0050830">
    <property type="term" value="P:defense response to Gram-positive bacterium"/>
    <property type="evidence" value="ECO:0007669"/>
    <property type="project" value="TreeGrafter"/>
</dbReference>
<comment type="subcellular location">
    <subcellularLocation>
        <location evidence="1">Membrane</location>
        <topology evidence="1">Single-pass type I membrane protein</topology>
    </subcellularLocation>
</comment>
<dbReference type="CDD" id="cd00185">
    <property type="entry name" value="TNFRSF"/>
    <property type="match status" value="1"/>
</dbReference>
<evidence type="ECO:0000256" key="4">
    <source>
        <dbReference type="ARBA" id="ARBA00022692"/>
    </source>
</evidence>
<evidence type="ECO:0000256" key="12">
    <source>
        <dbReference type="PROSITE-ProRule" id="PRU00206"/>
    </source>
</evidence>
<feature type="transmembrane region" description="Helical" evidence="13">
    <location>
        <begin position="217"/>
        <end position="239"/>
    </location>
</feature>
<evidence type="ECO:0000256" key="6">
    <source>
        <dbReference type="ARBA" id="ARBA00022737"/>
    </source>
</evidence>
<keyword evidence="10" id="KW-0675">Receptor</keyword>
<evidence type="ECO:0000256" key="3">
    <source>
        <dbReference type="ARBA" id="ARBA00022581"/>
    </source>
</evidence>